<dbReference type="Proteomes" id="UP000685013">
    <property type="component" value="Chromosome 7"/>
</dbReference>
<evidence type="ECO:0000313" key="2">
    <source>
        <dbReference type="EMBL" id="KAG6595180.1"/>
    </source>
</evidence>
<feature type="region of interest" description="Disordered" evidence="1">
    <location>
        <begin position="82"/>
        <end position="106"/>
    </location>
</feature>
<feature type="non-terminal residue" evidence="2">
    <location>
        <position position="1"/>
    </location>
</feature>
<feature type="compositionally biased region" description="Basic residues" evidence="1">
    <location>
        <begin position="173"/>
        <end position="186"/>
    </location>
</feature>
<evidence type="ECO:0000313" key="3">
    <source>
        <dbReference type="Proteomes" id="UP000685013"/>
    </source>
</evidence>
<feature type="region of interest" description="Disordered" evidence="1">
    <location>
        <begin position="17"/>
        <end position="59"/>
    </location>
</feature>
<name>A0AAV6NCB2_9ROSI</name>
<evidence type="ECO:0000256" key="1">
    <source>
        <dbReference type="SAM" id="MobiDB-lite"/>
    </source>
</evidence>
<protein>
    <submittedName>
        <fullName evidence="2">Uncharacterized protein</fullName>
    </submittedName>
</protein>
<comment type="caution">
    <text evidence="2">The sequence shown here is derived from an EMBL/GenBank/DDBJ whole genome shotgun (WGS) entry which is preliminary data.</text>
</comment>
<sequence length="394" mass="43427">MPQGDLQTFFTGDIVADDRKAAGDDDQATLSDDGERLPLEEETEEADRPEVPPDFPPESFWLSKDAEFDWFDRNAFFERKESTKASSNSMNLNPNLHPQSNSNSQRFSTNLKSKASMIGLPKPQKTSYVDAKNRRNGKSGNIRLFPKRSGSGGKSVSTMIEPSSPMVSCMGKVKSKKDRNRQKTHHHSTELATAEEKSLEKQSTGFFACFRAIFRSGGRRQPVVEPTASLTNSPPEQGVRARDLTPSATNPPPTASHPSKTDETDPPSLGGLQRFASGRRSSSWSVSEDRIGTNFSLNEHGGSLLSFISVVFMGLVGRSELLGTLFSYRLGVIILALMCLIRTLSSLSRLSTWVSLDVLSSRGLSYLMDWLVTTSMHTVSPPLMPLRVIMSFVI</sequence>
<dbReference type="AlphaFoldDB" id="A0AAV6NCB2"/>
<organism evidence="2 3">
    <name type="scientific">Cucurbita argyrosperma subsp. sororia</name>
    <dbReference type="NCBI Taxonomy" id="37648"/>
    <lineage>
        <taxon>Eukaryota</taxon>
        <taxon>Viridiplantae</taxon>
        <taxon>Streptophyta</taxon>
        <taxon>Embryophyta</taxon>
        <taxon>Tracheophyta</taxon>
        <taxon>Spermatophyta</taxon>
        <taxon>Magnoliopsida</taxon>
        <taxon>eudicotyledons</taxon>
        <taxon>Gunneridae</taxon>
        <taxon>Pentapetalae</taxon>
        <taxon>rosids</taxon>
        <taxon>fabids</taxon>
        <taxon>Cucurbitales</taxon>
        <taxon>Cucurbitaceae</taxon>
        <taxon>Cucurbiteae</taxon>
        <taxon>Cucurbita</taxon>
    </lineage>
</organism>
<proteinExistence type="predicted"/>
<gene>
    <name evidence="2" type="ORF">SDJN03_11733</name>
</gene>
<feature type="region of interest" description="Disordered" evidence="1">
    <location>
        <begin position="220"/>
        <end position="281"/>
    </location>
</feature>
<accession>A0AAV6NCB2</accession>
<dbReference type="PANTHER" id="PTHR34120">
    <property type="entry name" value="EXPRESSED PROTEIN"/>
    <property type="match status" value="1"/>
</dbReference>
<feature type="compositionally biased region" description="Polar residues" evidence="1">
    <location>
        <begin position="84"/>
        <end position="106"/>
    </location>
</feature>
<keyword evidence="3" id="KW-1185">Reference proteome</keyword>
<feature type="region of interest" description="Disordered" evidence="1">
    <location>
        <begin position="124"/>
        <end position="198"/>
    </location>
</feature>
<reference evidence="2 3" key="1">
    <citation type="journal article" date="2021" name="Hortic Res">
        <title>The domestication of Cucurbita argyrosperma as revealed by the genome of its wild relative.</title>
        <authorList>
            <person name="Barrera-Redondo J."/>
            <person name="Sanchez-de la Vega G."/>
            <person name="Aguirre-Liguori J.A."/>
            <person name="Castellanos-Morales G."/>
            <person name="Gutierrez-Guerrero Y.T."/>
            <person name="Aguirre-Dugua X."/>
            <person name="Aguirre-Planter E."/>
            <person name="Tenaillon M.I."/>
            <person name="Lira-Saade R."/>
            <person name="Eguiarte L.E."/>
        </authorList>
    </citation>
    <scope>NUCLEOTIDE SEQUENCE [LARGE SCALE GENOMIC DNA]</scope>
    <source>
        <strain evidence="2">JBR-2021</strain>
    </source>
</reference>
<dbReference type="EMBL" id="JAGKQH010000007">
    <property type="protein sequence ID" value="KAG6595180.1"/>
    <property type="molecule type" value="Genomic_DNA"/>
</dbReference>
<dbReference type="PANTHER" id="PTHR34120:SF2">
    <property type="entry name" value="OS01G0860900 PROTEIN"/>
    <property type="match status" value="1"/>
</dbReference>